<reference evidence="3 4" key="1">
    <citation type="submission" date="2020-02" db="EMBL/GenBank/DDBJ databases">
        <title>Characterization of phylogenetic diversity of novel bifidobacterial species isolated in Czech ZOOs.</title>
        <authorList>
            <person name="Lugli G.A."/>
            <person name="Vera N.B."/>
            <person name="Ventura M."/>
        </authorList>
    </citation>
    <scope>NUCLEOTIDE SEQUENCE [LARGE SCALE GENOMIC DNA]</scope>
    <source>
        <strain evidence="3 4">DSM 109957</strain>
    </source>
</reference>
<feature type="transmembrane region" description="Helical" evidence="2">
    <location>
        <begin position="127"/>
        <end position="151"/>
    </location>
</feature>
<gene>
    <name evidence="3" type="ORF">G1C95_0159</name>
</gene>
<feature type="transmembrane region" description="Helical" evidence="2">
    <location>
        <begin position="87"/>
        <end position="107"/>
    </location>
</feature>
<comment type="caution">
    <text evidence="3">The sequence shown here is derived from an EMBL/GenBank/DDBJ whole genome shotgun (WGS) entry which is preliminary data.</text>
</comment>
<keyword evidence="3" id="KW-0808">Transferase</keyword>
<proteinExistence type="predicted"/>
<keyword evidence="2" id="KW-0812">Transmembrane</keyword>
<feature type="transmembrane region" description="Helical" evidence="2">
    <location>
        <begin position="12"/>
        <end position="37"/>
    </location>
</feature>
<evidence type="ECO:0000313" key="3">
    <source>
        <dbReference type="EMBL" id="NMM92974.1"/>
    </source>
</evidence>
<sequence length="386" mass="42214">MSTRISRSRSDHASHVTSIIGSAFCLLIFIAELAVSFNRMSPVDYCCAAIYLLMLLLSVACPKVAYVAISILSIVEMLLPVTIGGPTTLWGVWFSLAWLANSVPLWVSLPLALGNTGACLLSPLLYAMPVTLGTVCMSASFTVAFCIGYAFRWKAYKDQLLAEKALADKQIRYQQERLAIAHTVHDSIAGSLIYAIYLCRLHADNANDAQSTAAFKQLENILSQTVHDIRSDVLPPLRAGEAAGQDQPEGGTNQPPAALHDMTLNDVIRRQQERLASLGFIGIVNVDVDYEVTKHPDMQQPCISIVLELTNNIMKHGKPGCYVLRVTHHDDSICFFASNQCAQSEQQHYQQASPRSLASMVASASGSMHISNEDNEWSVSITIPCK</sequence>
<keyword evidence="2" id="KW-1133">Transmembrane helix</keyword>
<protein>
    <submittedName>
        <fullName evidence="3">Sensory Transduction Protein Kinase</fullName>
    </submittedName>
</protein>
<dbReference type="Proteomes" id="UP000532194">
    <property type="component" value="Unassembled WGS sequence"/>
</dbReference>
<organism evidence="3 4">
    <name type="scientific">Bifidobacterium oedipodis</name>
    <dbReference type="NCBI Taxonomy" id="2675322"/>
    <lineage>
        <taxon>Bacteria</taxon>
        <taxon>Bacillati</taxon>
        <taxon>Actinomycetota</taxon>
        <taxon>Actinomycetes</taxon>
        <taxon>Bifidobacteriales</taxon>
        <taxon>Bifidobacteriaceae</taxon>
        <taxon>Bifidobacterium</taxon>
    </lineage>
</organism>
<evidence type="ECO:0000313" key="4">
    <source>
        <dbReference type="Proteomes" id="UP000532194"/>
    </source>
</evidence>
<feature type="region of interest" description="Disordered" evidence="1">
    <location>
        <begin position="239"/>
        <end position="259"/>
    </location>
</feature>
<dbReference type="EMBL" id="JAAIII010000001">
    <property type="protein sequence ID" value="NMM92974.1"/>
    <property type="molecule type" value="Genomic_DNA"/>
</dbReference>
<name>A0A7Y0HSV1_9BIFI</name>
<dbReference type="Gene3D" id="3.30.565.10">
    <property type="entry name" value="Histidine kinase-like ATPase, C-terminal domain"/>
    <property type="match status" value="1"/>
</dbReference>
<keyword evidence="4" id="KW-1185">Reference proteome</keyword>
<feature type="transmembrane region" description="Helical" evidence="2">
    <location>
        <begin position="49"/>
        <end position="75"/>
    </location>
</feature>
<dbReference type="InterPro" id="IPR036890">
    <property type="entry name" value="HATPase_C_sf"/>
</dbReference>
<accession>A0A7Y0HSV1</accession>
<keyword evidence="2" id="KW-0472">Membrane</keyword>
<dbReference type="AlphaFoldDB" id="A0A7Y0HSV1"/>
<dbReference type="GO" id="GO:0016301">
    <property type="term" value="F:kinase activity"/>
    <property type="evidence" value="ECO:0007669"/>
    <property type="project" value="UniProtKB-KW"/>
</dbReference>
<keyword evidence="3" id="KW-0418">Kinase</keyword>
<evidence type="ECO:0000256" key="1">
    <source>
        <dbReference type="SAM" id="MobiDB-lite"/>
    </source>
</evidence>
<evidence type="ECO:0000256" key="2">
    <source>
        <dbReference type="SAM" id="Phobius"/>
    </source>
</evidence>